<dbReference type="InterPro" id="IPR031127">
    <property type="entry name" value="E3_UB_ligase_RBR"/>
</dbReference>
<dbReference type="GO" id="GO:0061630">
    <property type="term" value="F:ubiquitin protein ligase activity"/>
    <property type="evidence" value="ECO:0007669"/>
    <property type="project" value="UniProtKB-EC"/>
</dbReference>
<dbReference type="GO" id="GO:0008270">
    <property type="term" value="F:zinc ion binding"/>
    <property type="evidence" value="ECO:0007669"/>
    <property type="project" value="UniProtKB-KW"/>
</dbReference>
<comment type="catalytic activity">
    <reaction evidence="1">
        <text>[E2 ubiquitin-conjugating enzyme]-S-ubiquitinyl-L-cysteine + [acceptor protein]-L-lysine = [E2 ubiquitin-conjugating enzyme]-L-cysteine + [acceptor protein]-N(6)-ubiquitinyl-L-lysine.</text>
        <dbReference type="EC" id="2.3.2.31"/>
    </reaction>
</comment>
<dbReference type="SMART" id="SM00547">
    <property type="entry name" value="ZnF_RBZ"/>
    <property type="match status" value="1"/>
</dbReference>
<evidence type="ECO:0000256" key="6">
    <source>
        <dbReference type="ARBA" id="ARBA00022723"/>
    </source>
</evidence>
<dbReference type="Pfam" id="PF01485">
    <property type="entry name" value="IBR"/>
    <property type="match status" value="1"/>
</dbReference>
<dbReference type="EC" id="2.3.2.31" evidence="4"/>
<evidence type="ECO:0000256" key="1">
    <source>
        <dbReference type="ARBA" id="ARBA00001798"/>
    </source>
</evidence>
<feature type="region of interest" description="Disordered" evidence="12">
    <location>
        <begin position="1"/>
        <end position="44"/>
    </location>
</feature>
<comment type="similarity">
    <text evidence="3">Belongs to the RBR family. Ariadne subfamily.</text>
</comment>
<evidence type="ECO:0000313" key="16">
    <source>
        <dbReference type="Proteomes" id="UP001054889"/>
    </source>
</evidence>
<dbReference type="SUPFAM" id="SSF90209">
    <property type="entry name" value="Ran binding protein zinc finger-like"/>
    <property type="match status" value="1"/>
</dbReference>
<name>A0AAV5D0V2_ELECO</name>
<dbReference type="InterPro" id="IPR044066">
    <property type="entry name" value="TRIAD_supradom"/>
</dbReference>
<evidence type="ECO:0000259" key="14">
    <source>
        <dbReference type="PROSITE" id="PS51873"/>
    </source>
</evidence>
<dbReference type="AlphaFoldDB" id="A0AAV5D0V2"/>
<evidence type="ECO:0000256" key="5">
    <source>
        <dbReference type="ARBA" id="ARBA00022679"/>
    </source>
</evidence>
<dbReference type="EMBL" id="BQKI01000010">
    <property type="protein sequence ID" value="GJN04070.1"/>
    <property type="molecule type" value="Genomic_DNA"/>
</dbReference>
<reference evidence="15" key="2">
    <citation type="submission" date="2021-12" db="EMBL/GenBank/DDBJ databases">
        <title>Resequencing data analysis of finger millet.</title>
        <authorList>
            <person name="Hatakeyama M."/>
            <person name="Aluri S."/>
            <person name="Balachadran M.T."/>
            <person name="Sivarajan S.R."/>
            <person name="Poveda L."/>
            <person name="Shimizu-Inatsugi R."/>
            <person name="Schlapbach R."/>
            <person name="Sreeman S.M."/>
            <person name="Shimizu K.K."/>
        </authorList>
    </citation>
    <scope>NUCLEOTIDE SEQUENCE</scope>
</reference>
<feature type="compositionally biased region" description="Acidic residues" evidence="12">
    <location>
        <begin position="9"/>
        <end position="44"/>
    </location>
</feature>
<organism evidence="15 16">
    <name type="scientific">Eleusine coracana subsp. coracana</name>
    <dbReference type="NCBI Taxonomy" id="191504"/>
    <lineage>
        <taxon>Eukaryota</taxon>
        <taxon>Viridiplantae</taxon>
        <taxon>Streptophyta</taxon>
        <taxon>Embryophyta</taxon>
        <taxon>Tracheophyta</taxon>
        <taxon>Spermatophyta</taxon>
        <taxon>Magnoliopsida</taxon>
        <taxon>Liliopsida</taxon>
        <taxon>Poales</taxon>
        <taxon>Poaceae</taxon>
        <taxon>PACMAD clade</taxon>
        <taxon>Chloridoideae</taxon>
        <taxon>Cynodonteae</taxon>
        <taxon>Eleusininae</taxon>
        <taxon>Eleusine</taxon>
    </lineage>
</organism>
<evidence type="ECO:0000256" key="4">
    <source>
        <dbReference type="ARBA" id="ARBA00012251"/>
    </source>
</evidence>
<dbReference type="InterPro" id="IPR002867">
    <property type="entry name" value="IBR_dom"/>
</dbReference>
<dbReference type="Gene3D" id="1.20.120.1750">
    <property type="match status" value="1"/>
</dbReference>
<evidence type="ECO:0000256" key="11">
    <source>
        <dbReference type="PROSITE-ProRule" id="PRU00322"/>
    </source>
</evidence>
<dbReference type="Proteomes" id="UP001054889">
    <property type="component" value="Unassembled WGS sequence"/>
</dbReference>
<evidence type="ECO:0000256" key="9">
    <source>
        <dbReference type="ARBA" id="ARBA00022786"/>
    </source>
</evidence>
<dbReference type="GO" id="GO:0016567">
    <property type="term" value="P:protein ubiquitination"/>
    <property type="evidence" value="ECO:0007669"/>
    <property type="project" value="InterPro"/>
</dbReference>
<feature type="compositionally biased region" description="Low complexity" evidence="12">
    <location>
        <begin position="501"/>
        <end position="514"/>
    </location>
</feature>
<evidence type="ECO:0000259" key="13">
    <source>
        <dbReference type="PROSITE" id="PS50199"/>
    </source>
</evidence>
<sequence>MDSGTEMPPSDEEMVDDEDYYDYYSDMGDDEDDGGIGGDSDGELVDADYEGIEAEGSDVVMSRREQVRRRRDADGAVLWVVDISKLNDEWFGDEEKIRNIVGLLSSGNGFPRSRKARYISAAISGGPGCLSLRCPDPSCSAMVLEGMVNKLAKDEDKEKYARFTLRAYVEDNKKTKWCPAPDCTCAVEFLGDENYDVSCHCKFSFCWNCTEEAHRPVNCETVSKWILKNSAESENMNWILANSKPCPKCKRPIEKNQGCMHMTCTPPCKFEFCWLCLGAWSDHGERTGGFYACNRYESAKKEGVYDEAESRRERAKNSLERYMHYYERWASNQTVCSRCSSLYNLHLFYLDAIILSRQKAQADLQKAEKEQLAKLTDIFGIPETQLKFITEAWSQIIECRRVLKWTYAYGYYLDDKVKSEFFEYLQGEAESGLERLHQCAEKDLGKFLPSPKPDSVEATPSLNEFGDFRVKLAGLTSVTRNYFENLVQALEGGLEDVRSTGQAATSSNATSSKKAGTKTKSVKRQQHVKPTSDHSEDGWPCERCTFLNPASVDVCNVCEKSRY</sequence>
<keyword evidence="9" id="KW-0833">Ubl conjugation pathway</keyword>
<dbReference type="PROSITE" id="PS01358">
    <property type="entry name" value="ZF_RANBP2_1"/>
    <property type="match status" value="1"/>
</dbReference>
<dbReference type="PROSITE" id="PS50199">
    <property type="entry name" value="ZF_RANBP2_2"/>
    <property type="match status" value="1"/>
</dbReference>
<evidence type="ECO:0000256" key="12">
    <source>
        <dbReference type="SAM" id="MobiDB-lite"/>
    </source>
</evidence>
<dbReference type="CDD" id="cd22583">
    <property type="entry name" value="Rcat_RBR_ARI7-like"/>
    <property type="match status" value="1"/>
</dbReference>
<dbReference type="InterPro" id="IPR001876">
    <property type="entry name" value="Znf_RanBP2"/>
</dbReference>
<comment type="cofactor">
    <cofactor evidence="2">
        <name>Zn(2+)</name>
        <dbReference type="ChEBI" id="CHEBI:29105"/>
    </cofactor>
</comment>
<feature type="domain" description="RanBP2-type" evidence="13">
    <location>
        <begin position="535"/>
        <end position="563"/>
    </location>
</feature>
<feature type="compositionally biased region" description="Basic residues" evidence="12">
    <location>
        <begin position="515"/>
        <end position="527"/>
    </location>
</feature>
<comment type="caution">
    <text evidence="15">The sequence shown here is derived from an EMBL/GenBank/DDBJ whole genome shotgun (WGS) entry which is preliminary data.</text>
</comment>
<keyword evidence="10" id="KW-0862">Zinc</keyword>
<evidence type="ECO:0000256" key="8">
    <source>
        <dbReference type="ARBA" id="ARBA00022771"/>
    </source>
</evidence>
<dbReference type="SMART" id="SM00647">
    <property type="entry name" value="IBR"/>
    <property type="match status" value="2"/>
</dbReference>
<dbReference type="CDD" id="cd20346">
    <property type="entry name" value="BRcat_RBR_ANKIB1"/>
    <property type="match status" value="1"/>
</dbReference>
<keyword evidence="16" id="KW-1185">Reference proteome</keyword>
<evidence type="ECO:0000313" key="15">
    <source>
        <dbReference type="EMBL" id="GJN04070.1"/>
    </source>
</evidence>
<feature type="domain" description="RING-type" evidence="14">
    <location>
        <begin position="83"/>
        <end position="297"/>
    </location>
</feature>
<accession>A0AAV5D0V2</accession>
<dbReference type="InterPro" id="IPR036443">
    <property type="entry name" value="Znf_RanBP2_sf"/>
</dbReference>
<proteinExistence type="inferred from homology"/>
<evidence type="ECO:0000256" key="10">
    <source>
        <dbReference type="ARBA" id="ARBA00022833"/>
    </source>
</evidence>
<dbReference type="Pfam" id="PF22191">
    <property type="entry name" value="IBR_1"/>
    <property type="match status" value="1"/>
</dbReference>
<dbReference type="FunFam" id="2.30.30.380:FF:000015">
    <property type="entry name" value="RBR-type E3 ubiquitin transferase"/>
    <property type="match status" value="1"/>
</dbReference>
<keyword evidence="5" id="KW-0808">Transferase</keyword>
<protein>
    <recommendedName>
        <fullName evidence="4">RBR-type E3 ubiquitin transferase</fullName>
        <ecNumber evidence="4">2.3.2.31</ecNumber>
    </recommendedName>
</protein>
<gene>
    <name evidence="15" type="primary">ga21585</name>
    <name evidence="15" type="ORF">PR202_ga21585</name>
</gene>
<dbReference type="Gene3D" id="2.30.30.380">
    <property type="entry name" value="Zn-finger domain of Sec23/24"/>
    <property type="match status" value="1"/>
</dbReference>
<keyword evidence="6" id="KW-0479">Metal-binding</keyword>
<evidence type="ECO:0000256" key="2">
    <source>
        <dbReference type="ARBA" id="ARBA00001947"/>
    </source>
</evidence>
<evidence type="ECO:0000256" key="7">
    <source>
        <dbReference type="ARBA" id="ARBA00022737"/>
    </source>
</evidence>
<dbReference type="SUPFAM" id="SSF57850">
    <property type="entry name" value="RING/U-box"/>
    <property type="match status" value="2"/>
</dbReference>
<keyword evidence="7" id="KW-0677">Repeat</keyword>
<evidence type="ECO:0000256" key="3">
    <source>
        <dbReference type="ARBA" id="ARBA00005884"/>
    </source>
</evidence>
<feature type="region of interest" description="Disordered" evidence="12">
    <location>
        <begin position="501"/>
        <end position="537"/>
    </location>
</feature>
<keyword evidence="8 11" id="KW-0863">Zinc-finger</keyword>
<dbReference type="PROSITE" id="PS51873">
    <property type="entry name" value="TRIAD"/>
    <property type="match status" value="1"/>
</dbReference>
<dbReference type="PANTHER" id="PTHR11685">
    <property type="entry name" value="RBR FAMILY RING FINGER AND IBR DOMAIN-CONTAINING"/>
    <property type="match status" value="1"/>
</dbReference>
<reference evidence="15" key="1">
    <citation type="journal article" date="2018" name="DNA Res.">
        <title>Multiple hybrid de novo genome assembly of finger millet, an orphan allotetraploid crop.</title>
        <authorList>
            <person name="Hatakeyama M."/>
            <person name="Aluri S."/>
            <person name="Balachadran M.T."/>
            <person name="Sivarajan S.R."/>
            <person name="Patrignani A."/>
            <person name="Gruter S."/>
            <person name="Poveda L."/>
            <person name="Shimizu-Inatsugi R."/>
            <person name="Baeten J."/>
            <person name="Francoijs K.J."/>
            <person name="Nataraja K.N."/>
            <person name="Reddy Y.A.N."/>
            <person name="Phadnis S."/>
            <person name="Ravikumar R.L."/>
            <person name="Schlapbach R."/>
            <person name="Sreeman S.M."/>
            <person name="Shimizu K.K."/>
        </authorList>
    </citation>
    <scope>NUCLEOTIDE SEQUENCE</scope>
</reference>